<proteinExistence type="predicted"/>
<evidence type="ECO:0000313" key="2">
    <source>
        <dbReference type="Proteomes" id="UP000600600"/>
    </source>
</evidence>
<keyword evidence="2" id="KW-1185">Reference proteome</keyword>
<evidence type="ECO:0000313" key="1">
    <source>
        <dbReference type="EMBL" id="MBC5604287.1"/>
    </source>
</evidence>
<dbReference type="RefSeq" id="WP_186966922.1">
    <property type="nucleotide sequence ID" value="NZ_CP182814.1"/>
</dbReference>
<accession>A0ABR7C8Z7</accession>
<sequence length="69" mass="7672">MMKRLLTVTAIGLTLLTWHDSCTHPPKTQAAFVPKVATPTRPTELNRLSIENNSSPVEIPFSHMADETK</sequence>
<organism evidence="1 2">
    <name type="scientific">Bacteroides difficilis</name>
    <dbReference type="NCBI Taxonomy" id="2763021"/>
    <lineage>
        <taxon>Bacteria</taxon>
        <taxon>Pseudomonadati</taxon>
        <taxon>Bacteroidota</taxon>
        <taxon>Bacteroidia</taxon>
        <taxon>Bacteroidales</taxon>
        <taxon>Bacteroidaceae</taxon>
        <taxon>Bacteroides</taxon>
    </lineage>
</organism>
<dbReference type="EMBL" id="JACOOE010000002">
    <property type="protein sequence ID" value="MBC5604287.1"/>
    <property type="molecule type" value="Genomic_DNA"/>
</dbReference>
<protein>
    <submittedName>
        <fullName evidence="1">Uncharacterized protein</fullName>
    </submittedName>
</protein>
<gene>
    <name evidence="1" type="ORF">H8S67_06325</name>
</gene>
<name>A0ABR7C8Z7_9BACE</name>
<comment type="caution">
    <text evidence="1">The sequence shown here is derived from an EMBL/GenBank/DDBJ whole genome shotgun (WGS) entry which is preliminary data.</text>
</comment>
<reference evidence="1 2" key="1">
    <citation type="submission" date="2020-08" db="EMBL/GenBank/DDBJ databases">
        <title>Genome public.</title>
        <authorList>
            <person name="Liu C."/>
            <person name="Sun Q."/>
        </authorList>
    </citation>
    <scope>NUCLEOTIDE SEQUENCE [LARGE SCALE GENOMIC DNA]</scope>
    <source>
        <strain evidence="1 2">M27</strain>
    </source>
</reference>
<dbReference type="Proteomes" id="UP000600600">
    <property type="component" value="Unassembled WGS sequence"/>
</dbReference>